<evidence type="ECO:0000256" key="2">
    <source>
        <dbReference type="ARBA" id="ARBA00022857"/>
    </source>
</evidence>
<comment type="similarity">
    <text evidence="1">Belongs to the NmrA-type oxidoreductase family.</text>
</comment>
<keyword evidence="2" id="KW-0521">NADP</keyword>
<dbReference type="Pfam" id="PF05368">
    <property type="entry name" value="NmrA"/>
    <property type="match status" value="1"/>
</dbReference>
<dbReference type="InterPro" id="IPR008030">
    <property type="entry name" value="NmrA-like"/>
</dbReference>
<dbReference type="EMBL" id="HBHW01002403">
    <property type="protein sequence ID" value="CAE0033993.1"/>
    <property type="molecule type" value="Transcribed_RNA"/>
</dbReference>
<dbReference type="PANTHER" id="PTHR42748:SF18">
    <property type="entry name" value="NMRA-LIKE DOMAIN-CONTAINING PROTEIN"/>
    <property type="match status" value="1"/>
</dbReference>
<proteinExistence type="inferred from homology"/>
<evidence type="ECO:0000259" key="3">
    <source>
        <dbReference type="Pfam" id="PF05368"/>
    </source>
</evidence>
<sequence length="292" mass="31158">MEKKTLMVIGATGTIGSATCKALSALYDEATMVIKAGVRNPEAATALAELPGIELVKAEMGDPGLAASLVGIDCLFIVSPGVADRAPLVLKTMKSASTAGVKHVMVVSVLNAGTDSIFGRQFKFVEDGIKLLAFDWTILRLPLFMENYWAFKDSIVSQSAIYCPVDRTAPYTPTVAEDAGKLAAKIMCNPAPHTEMTYKVTAPSHTFGEVADAFSNELGKEISYVQVPYESAKQAFMGMGFPEWQADGIMELYHGIDEGAAYLNDAGDYEAVMGAKQADVATWVAGVAPYFV</sequence>
<dbReference type="PANTHER" id="PTHR42748">
    <property type="entry name" value="NITROGEN METABOLITE REPRESSION PROTEIN NMRA FAMILY MEMBER"/>
    <property type="match status" value="1"/>
</dbReference>
<organism evidence="4">
    <name type="scientific">Rhodosorus marinus</name>
    <dbReference type="NCBI Taxonomy" id="101924"/>
    <lineage>
        <taxon>Eukaryota</taxon>
        <taxon>Rhodophyta</taxon>
        <taxon>Stylonematophyceae</taxon>
        <taxon>Stylonematales</taxon>
        <taxon>Stylonemataceae</taxon>
        <taxon>Rhodosorus</taxon>
    </lineage>
</organism>
<dbReference type="Gene3D" id="3.90.25.10">
    <property type="entry name" value="UDP-galactose 4-epimerase, domain 1"/>
    <property type="match status" value="1"/>
</dbReference>
<protein>
    <recommendedName>
        <fullName evidence="3">NmrA-like domain-containing protein</fullName>
    </recommendedName>
</protein>
<dbReference type="InterPro" id="IPR051164">
    <property type="entry name" value="NmrA-like_oxidored"/>
</dbReference>
<dbReference type="InterPro" id="IPR036291">
    <property type="entry name" value="NAD(P)-bd_dom_sf"/>
</dbReference>
<name>A0A7S2ZBL5_9RHOD</name>
<accession>A0A7S2ZBL5</accession>
<dbReference type="AlphaFoldDB" id="A0A7S2ZBL5"/>
<reference evidence="4" key="1">
    <citation type="submission" date="2021-01" db="EMBL/GenBank/DDBJ databases">
        <authorList>
            <person name="Corre E."/>
            <person name="Pelletier E."/>
            <person name="Niang G."/>
            <person name="Scheremetjew M."/>
            <person name="Finn R."/>
            <person name="Kale V."/>
            <person name="Holt S."/>
            <person name="Cochrane G."/>
            <person name="Meng A."/>
            <person name="Brown T."/>
            <person name="Cohen L."/>
        </authorList>
    </citation>
    <scope>NUCLEOTIDE SEQUENCE</scope>
    <source>
        <strain evidence="4">CCMP 769</strain>
    </source>
</reference>
<evidence type="ECO:0000313" key="4">
    <source>
        <dbReference type="EMBL" id="CAE0033993.1"/>
    </source>
</evidence>
<dbReference type="Gene3D" id="3.40.50.720">
    <property type="entry name" value="NAD(P)-binding Rossmann-like Domain"/>
    <property type="match status" value="1"/>
</dbReference>
<gene>
    <name evidence="4" type="ORF">RMAR00112_LOCUS1935</name>
</gene>
<dbReference type="SUPFAM" id="SSF51735">
    <property type="entry name" value="NAD(P)-binding Rossmann-fold domains"/>
    <property type="match status" value="1"/>
</dbReference>
<feature type="domain" description="NmrA-like" evidence="3">
    <location>
        <begin position="2"/>
        <end position="262"/>
    </location>
</feature>
<evidence type="ECO:0000256" key="1">
    <source>
        <dbReference type="ARBA" id="ARBA00006328"/>
    </source>
</evidence>